<comment type="caution">
    <text evidence="1">The sequence shown here is derived from an EMBL/GenBank/DDBJ whole genome shotgun (WGS) entry which is preliminary data.</text>
</comment>
<evidence type="ECO:0000313" key="1">
    <source>
        <dbReference type="EMBL" id="RXI07331.1"/>
    </source>
</evidence>
<protein>
    <submittedName>
        <fullName evidence="1">Uncharacterized protein</fullName>
    </submittedName>
</protein>
<dbReference type="AlphaFoldDB" id="A0A498KJH0"/>
<name>A0A498KJH0_MALDO</name>
<dbReference type="EMBL" id="RDQH01000328">
    <property type="protein sequence ID" value="RXI07331.1"/>
    <property type="molecule type" value="Genomic_DNA"/>
</dbReference>
<dbReference type="Proteomes" id="UP000290289">
    <property type="component" value="Chromosome 2"/>
</dbReference>
<dbReference type="STRING" id="3750.A0A498KJH0"/>
<proteinExistence type="predicted"/>
<gene>
    <name evidence="1" type="ORF">DVH24_026467</name>
</gene>
<reference evidence="1 2" key="1">
    <citation type="submission" date="2018-10" db="EMBL/GenBank/DDBJ databases">
        <title>A high-quality apple genome assembly.</title>
        <authorList>
            <person name="Hu J."/>
        </authorList>
    </citation>
    <scope>NUCLEOTIDE SEQUENCE [LARGE SCALE GENOMIC DNA]</scope>
    <source>
        <strain evidence="2">cv. HFTH1</strain>
        <tissue evidence="1">Young leaf</tissue>
    </source>
</reference>
<organism evidence="1 2">
    <name type="scientific">Malus domestica</name>
    <name type="common">Apple</name>
    <name type="synonym">Pyrus malus</name>
    <dbReference type="NCBI Taxonomy" id="3750"/>
    <lineage>
        <taxon>Eukaryota</taxon>
        <taxon>Viridiplantae</taxon>
        <taxon>Streptophyta</taxon>
        <taxon>Embryophyta</taxon>
        <taxon>Tracheophyta</taxon>
        <taxon>Spermatophyta</taxon>
        <taxon>Magnoliopsida</taxon>
        <taxon>eudicotyledons</taxon>
        <taxon>Gunneridae</taxon>
        <taxon>Pentapetalae</taxon>
        <taxon>rosids</taxon>
        <taxon>fabids</taxon>
        <taxon>Rosales</taxon>
        <taxon>Rosaceae</taxon>
        <taxon>Amygdaloideae</taxon>
        <taxon>Maleae</taxon>
        <taxon>Malus</taxon>
    </lineage>
</organism>
<evidence type="ECO:0000313" key="2">
    <source>
        <dbReference type="Proteomes" id="UP000290289"/>
    </source>
</evidence>
<keyword evidence="2" id="KW-1185">Reference proteome</keyword>
<accession>A0A498KJH0</accession>
<sequence>MHHPCLKMSMSVKGNSQGTLNHSTTFWQPQVPYGIFGLKAARNKYQNGMEGMDIGEPQPNQQPNQQLELKMDKDLKGLTSTQTPPHILNHHLPTLGSFSAHLHQSLLHVMHMVSSKLAPGYT</sequence>